<feature type="domain" description="DNA replication factor Dna2 N-terminal" evidence="21">
    <location>
        <begin position="51"/>
        <end position="209"/>
    </location>
</feature>
<dbReference type="Pfam" id="PF01930">
    <property type="entry name" value="Cas_Cas4"/>
    <property type="match status" value="1"/>
</dbReference>
<dbReference type="GO" id="GO:0017116">
    <property type="term" value="F:single-stranded DNA helicase activity"/>
    <property type="evidence" value="ECO:0007669"/>
    <property type="project" value="UniProtKB-UniRule"/>
</dbReference>
<dbReference type="InterPro" id="IPR041679">
    <property type="entry name" value="DNA2/NAM7-like_C"/>
</dbReference>
<accession>A0A7E6EK71</accession>
<dbReference type="Pfam" id="PF13086">
    <property type="entry name" value="AAA_11"/>
    <property type="match status" value="1"/>
</dbReference>
<name>A0A7E6EK71_9MOLL</name>
<dbReference type="EC" id="3.6.4.12" evidence="19"/>
<evidence type="ECO:0000256" key="11">
    <source>
        <dbReference type="ARBA" id="ARBA00022840"/>
    </source>
</evidence>
<evidence type="ECO:0000256" key="13">
    <source>
        <dbReference type="ARBA" id="ARBA00023014"/>
    </source>
</evidence>
<comment type="similarity">
    <text evidence="2 19">Belongs to the DNA2/NAM7 helicase family.</text>
</comment>
<evidence type="ECO:0000259" key="20">
    <source>
        <dbReference type="Pfam" id="PF01930"/>
    </source>
</evidence>
<feature type="domain" description="DUF83" evidence="20">
    <location>
        <begin position="219"/>
        <end position="336"/>
    </location>
</feature>
<keyword evidence="10 19" id="KW-0347">Helicase</keyword>
<dbReference type="Pfam" id="PF08696">
    <property type="entry name" value="Dna2"/>
    <property type="match status" value="1"/>
</dbReference>
<dbReference type="InterPro" id="IPR047187">
    <property type="entry name" value="SF1_C_Upf1"/>
</dbReference>
<dbReference type="GO" id="GO:0046872">
    <property type="term" value="F:metal ion binding"/>
    <property type="evidence" value="ECO:0007669"/>
    <property type="project" value="UniProtKB-UniRule"/>
</dbReference>
<dbReference type="GO" id="GO:0006281">
    <property type="term" value="P:DNA repair"/>
    <property type="evidence" value="ECO:0007669"/>
    <property type="project" value="UniProtKB-KW"/>
</dbReference>
<evidence type="ECO:0000313" key="24">
    <source>
        <dbReference type="Proteomes" id="UP000515154"/>
    </source>
</evidence>
<dbReference type="PANTHER" id="PTHR10887:SF433">
    <property type="entry name" value="DNA REPLICATION ATP-DEPENDENT HELICASE_NUCLEASE DNA2"/>
    <property type="match status" value="1"/>
</dbReference>
<dbReference type="InterPro" id="IPR045055">
    <property type="entry name" value="DNA2/NAM7-like"/>
</dbReference>
<protein>
    <recommendedName>
        <fullName evidence="19">DNA replication ATP-dependent helicase/nuclease</fullName>
        <ecNumber evidence="19">3.1.-.-</ecNumber>
        <ecNumber evidence="19">3.6.4.12</ecNumber>
    </recommendedName>
</protein>
<evidence type="ECO:0000256" key="7">
    <source>
        <dbReference type="ARBA" id="ARBA00022741"/>
    </source>
</evidence>
<reference evidence="25" key="1">
    <citation type="submission" date="2025-08" db="UniProtKB">
        <authorList>
            <consortium name="RefSeq"/>
        </authorList>
    </citation>
    <scope>IDENTIFICATION</scope>
</reference>
<keyword evidence="12 19" id="KW-0408">Iron</keyword>
<dbReference type="GO" id="GO:0005634">
    <property type="term" value="C:nucleus"/>
    <property type="evidence" value="ECO:0007669"/>
    <property type="project" value="UniProtKB-SubCell"/>
</dbReference>
<gene>
    <name evidence="25" type="primary">LOC115229773</name>
</gene>
<keyword evidence="24" id="KW-1185">Reference proteome</keyword>
<evidence type="ECO:0000256" key="5">
    <source>
        <dbReference type="ARBA" id="ARBA00022722"/>
    </source>
</evidence>
<evidence type="ECO:0000313" key="25">
    <source>
        <dbReference type="RefSeq" id="XP_036355232.1"/>
    </source>
</evidence>
<keyword evidence="3 19" id="KW-0004">4Fe-4S</keyword>
<keyword evidence="4 19" id="KW-0235">DNA replication</keyword>
<keyword evidence="19" id="KW-0158">Chromosome</keyword>
<dbReference type="AlphaFoldDB" id="A0A7E6EK71"/>
<evidence type="ECO:0000256" key="12">
    <source>
        <dbReference type="ARBA" id="ARBA00023004"/>
    </source>
</evidence>
<dbReference type="SUPFAM" id="SSF52540">
    <property type="entry name" value="P-loop containing nucleoside triphosphate hydrolases"/>
    <property type="match status" value="1"/>
</dbReference>
<evidence type="ECO:0000256" key="17">
    <source>
        <dbReference type="ARBA" id="ARBA00023268"/>
    </source>
</evidence>
<dbReference type="InterPro" id="IPR041677">
    <property type="entry name" value="DNA2/NAM7_AAA_11"/>
</dbReference>
<keyword evidence="9 19" id="KW-0378">Hydrolase</keyword>
<dbReference type="Gene3D" id="3.90.320.10">
    <property type="match status" value="1"/>
</dbReference>
<evidence type="ECO:0000256" key="3">
    <source>
        <dbReference type="ARBA" id="ARBA00022485"/>
    </source>
</evidence>
<evidence type="ECO:0000259" key="22">
    <source>
        <dbReference type="Pfam" id="PF13086"/>
    </source>
</evidence>
<evidence type="ECO:0000256" key="1">
    <source>
        <dbReference type="ARBA" id="ARBA00001966"/>
    </source>
</evidence>
<dbReference type="EC" id="3.1.-.-" evidence="19"/>
<evidence type="ECO:0000256" key="6">
    <source>
        <dbReference type="ARBA" id="ARBA00022723"/>
    </source>
</evidence>
<keyword evidence="6 19" id="KW-0479">Metal-binding</keyword>
<dbReference type="Gene3D" id="3.40.50.300">
    <property type="entry name" value="P-loop containing nucleotide triphosphate hydrolases"/>
    <property type="match status" value="2"/>
</dbReference>
<organism evidence="24 25">
    <name type="scientific">Octopus sinensis</name>
    <name type="common">East Asian common octopus</name>
    <dbReference type="NCBI Taxonomy" id="2607531"/>
    <lineage>
        <taxon>Eukaryota</taxon>
        <taxon>Metazoa</taxon>
        <taxon>Spiralia</taxon>
        <taxon>Lophotrochozoa</taxon>
        <taxon>Mollusca</taxon>
        <taxon>Cephalopoda</taxon>
        <taxon>Coleoidea</taxon>
        <taxon>Octopodiformes</taxon>
        <taxon>Octopoda</taxon>
        <taxon>Incirrata</taxon>
        <taxon>Octopodidae</taxon>
        <taxon>Octopus</taxon>
    </lineage>
</organism>
<evidence type="ECO:0000256" key="10">
    <source>
        <dbReference type="ARBA" id="ARBA00022806"/>
    </source>
</evidence>
<evidence type="ECO:0000259" key="21">
    <source>
        <dbReference type="Pfam" id="PF08696"/>
    </source>
</evidence>
<keyword evidence="16 19" id="KW-0539">Nucleus</keyword>
<dbReference type="GO" id="GO:0005737">
    <property type="term" value="C:cytoplasm"/>
    <property type="evidence" value="ECO:0007669"/>
    <property type="project" value="TreeGrafter"/>
</dbReference>
<evidence type="ECO:0000256" key="4">
    <source>
        <dbReference type="ARBA" id="ARBA00022705"/>
    </source>
</evidence>
<evidence type="ECO:0000256" key="18">
    <source>
        <dbReference type="ARBA" id="ARBA00047995"/>
    </source>
</evidence>
<dbReference type="InterPro" id="IPR027417">
    <property type="entry name" value="P-loop_NTPase"/>
</dbReference>
<keyword evidence="8 19" id="KW-0227">DNA damage</keyword>
<evidence type="ECO:0000256" key="9">
    <source>
        <dbReference type="ARBA" id="ARBA00022801"/>
    </source>
</evidence>
<keyword evidence="15 19" id="KW-0234">DNA repair</keyword>
<dbReference type="CDD" id="cd18808">
    <property type="entry name" value="SF1_C_Upf1"/>
    <property type="match status" value="1"/>
</dbReference>
<keyword evidence="17 19" id="KW-0511">Multifunctional enzyme</keyword>
<dbReference type="PANTHER" id="PTHR10887">
    <property type="entry name" value="DNA2/NAM7 HELICASE FAMILY"/>
    <property type="match status" value="1"/>
</dbReference>
<feature type="domain" description="DNA2/NAM7 helicase-like C-terminal" evidence="23">
    <location>
        <begin position="774"/>
        <end position="837"/>
    </location>
</feature>
<evidence type="ECO:0000259" key="23">
    <source>
        <dbReference type="Pfam" id="PF13087"/>
    </source>
</evidence>
<dbReference type="InterPro" id="IPR022765">
    <property type="entry name" value="Dna2/Cas4_DUF83"/>
</dbReference>
<evidence type="ECO:0000256" key="16">
    <source>
        <dbReference type="ARBA" id="ARBA00023242"/>
    </source>
</evidence>
<keyword evidence="11 19" id="KW-0067">ATP-binding</keyword>
<evidence type="ECO:0000256" key="15">
    <source>
        <dbReference type="ARBA" id="ARBA00023204"/>
    </source>
</evidence>
<evidence type="ECO:0000256" key="19">
    <source>
        <dbReference type="RuleBase" id="RU367041"/>
    </source>
</evidence>
<dbReference type="GO" id="GO:0071932">
    <property type="term" value="P:replication fork reversal"/>
    <property type="evidence" value="ECO:0007669"/>
    <property type="project" value="TreeGrafter"/>
</dbReference>
<dbReference type="Pfam" id="PF13087">
    <property type="entry name" value="AAA_12"/>
    <property type="match status" value="1"/>
</dbReference>
<keyword evidence="14 19" id="KW-0238">DNA-binding</keyword>
<evidence type="ECO:0000256" key="14">
    <source>
        <dbReference type="ARBA" id="ARBA00023125"/>
    </source>
</evidence>
<dbReference type="GO" id="GO:0033567">
    <property type="term" value="P:DNA replication, Okazaki fragment processing"/>
    <property type="evidence" value="ECO:0007669"/>
    <property type="project" value="UniProtKB-UniRule"/>
</dbReference>
<comment type="cofactor">
    <cofactor evidence="1">
        <name>[4Fe-4S] cluster</name>
        <dbReference type="ChEBI" id="CHEBI:49883"/>
    </cofactor>
</comment>
<dbReference type="GO" id="GO:0017108">
    <property type="term" value="F:5'-flap endonuclease activity"/>
    <property type="evidence" value="ECO:0007669"/>
    <property type="project" value="UniProtKB-UniRule"/>
</dbReference>
<sequence>MLASFFSDSPHKIPKCSSPEPFLDGKVYTITNWWTLSNGDKVLEFQDPQNTQKNLKTCTLEGFWSYTLTKKGDSVLFIDSADSCRVTDHRGMVVVNPQTLISVTTLSNSHFCLRKTVLAHRFGQQCCNKYTTLGQIVHKLVEKSTIGQAFDFSESLNSLCTQNYDILAGMMLNKMDTSQIVEEINSKYKRGILQFSHKLNSELSRPVSVWVEEDVRSARIGVVGKIDILAKLANGTSIPVEIKSGKKTNSNWLNHSAQVQLYLLLLTQSSRKGGYLYYPLDGGTLTHVEDLLPQQKSLIQSRNQLSHYIASSFEHLPDMIDNSRICSKCPLSVVCLLYSQSTHSDLSHMLGHLRPEDITYFNHWQRLIDIEREEEGGPRVLKARRVGSECSVMFEGGDLMGVVSGTVLYITENGEEWEMMVESVCVGKFTVICNFDENIVKYDCLYSIRVGEYEHFYRTGLGYLAALMEDSLHKRLVTRPCIGGKVKTELNVEQELVLDRILNSGDQFVLVRGCPGSGKTTLLARVVQSLVDCGNTVLVVSHTNSAVDGISRKLEKLGTPFWRFGDKDRMDSDLLPQSFENVVCDILKLEGMKWGEMESLFYSRVLPGVVGITRTWSHRRVVVVNSILSSRDYDWCIVEESCQIMQPLLIGPLCLAKRACLIGDPLQLLPVTRSRKARSVDILILERRAFVVVMQLANHLLYEGRLQCGDDSIRVRTISPNKDLIVQPKWLSRVVSSRLEDSVLFIKYTQIEKSRVQNRLELSIVDQIVTLLTQAFLIHNELKCVESSTIDKYQGREKDVIVISFVRCENDSILNDLRRLTVAVTRARYKLVMVGHRLTLETHYHPMRKLFRSLSADQIVDFE</sequence>
<keyword evidence="5 19" id="KW-0540">Nuclease</keyword>
<evidence type="ECO:0000256" key="2">
    <source>
        <dbReference type="ARBA" id="ARBA00007913"/>
    </source>
</evidence>
<comment type="subcellular location">
    <subcellularLocation>
        <location evidence="19">Nucleus</location>
    </subcellularLocation>
    <subcellularLocation>
        <location evidence="19">Chromosome</location>
    </subcellularLocation>
</comment>
<dbReference type="KEGG" id="osn:115229773"/>
<evidence type="ECO:0000256" key="8">
    <source>
        <dbReference type="ARBA" id="ARBA00022763"/>
    </source>
</evidence>
<keyword evidence="7 19" id="KW-0547">Nucleotide-binding</keyword>
<dbReference type="GO" id="GO:0051539">
    <property type="term" value="F:4 iron, 4 sulfur cluster binding"/>
    <property type="evidence" value="ECO:0007669"/>
    <property type="project" value="UniProtKB-UniRule"/>
</dbReference>
<proteinExistence type="inferred from homology"/>
<dbReference type="GO" id="GO:0005524">
    <property type="term" value="F:ATP binding"/>
    <property type="evidence" value="ECO:0007669"/>
    <property type="project" value="UniProtKB-UniRule"/>
</dbReference>
<dbReference type="GO" id="GO:0003677">
    <property type="term" value="F:DNA binding"/>
    <property type="evidence" value="ECO:0007669"/>
    <property type="project" value="UniProtKB-UniRule"/>
</dbReference>
<dbReference type="InterPro" id="IPR014808">
    <property type="entry name" value="DNA_replication_fac_Dna2_N"/>
</dbReference>
<keyword evidence="13 19" id="KW-0411">Iron-sulfur</keyword>
<dbReference type="GO" id="GO:0005694">
    <property type="term" value="C:chromosome"/>
    <property type="evidence" value="ECO:0007669"/>
    <property type="project" value="UniProtKB-SubCell"/>
</dbReference>
<dbReference type="Pfam" id="PF13604">
    <property type="entry name" value="AAA_30"/>
    <property type="match status" value="1"/>
</dbReference>
<comment type="catalytic activity">
    <reaction evidence="18 19">
        <text>ATP + H2O = ADP + phosphate + H(+)</text>
        <dbReference type="Rhea" id="RHEA:13065"/>
        <dbReference type="ChEBI" id="CHEBI:15377"/>
        <dbReference type="ChEBI" id="CHEBI:15378"/>
        <dbReference type="ChEBI" id="CHEBI:30616"/>
        <dbReference type="ChEBI" id="CHEBI:43474"/>
        <dbReference type="ChEBI" id="CHEBI:456216"/>
        <dbReference type="EC" id="3.6.4.12"/>
    </reaction>
</comment>
<feature type="domain" description="DNA2/NAM7 helicase helicase" evidence="22">
    <location>
        <begin position="626"/>
        <end position="674"/>
    </location>
</feature>
<comment type="function">
    <text evidence="19">Key enzyme involved in DNA replication and DNA repair. Involved in Okazaki fragments processing by cleaving long flaps that escape FEN1: flaps that are longer than 27 nucleotides are coated by replication protein A complex (RPA), leading to recruit DNA2 which cleaves the flap until it is too short to bind RPA and becomes a substrate for FEN1. Also involved in 5'-end resection of DNA during double-strand break (DSB) repair by mediating the cleavage of 5'-ssDNA.</text>
</comment>
<dbReference type="Proteomes" id="UP000515154">
    <property type="component" value="Unplaced"/>
</dbReference>
<dbReference type="InterPro" id="IPR011604">
    <property type="entry name" value="PDDEXK-like_dom_sf"/>
</dbReference>
<dbReference type="RefSeq" id="XP_036355232.1">
    <property type="nucleotide sequence ID" value="XM_036499339.1"/>
</dbReference>